<keyword evidence="2" id="KW-0067">ATP-binding</keyword>
<dbReference type="Pfam" id="PF00012">
    <property type="entry name" value="HSP70"/>
    <property type="match status" value="1"/>
</dbReference>
<gene>
    <name evidence="3" type="ORF">KI387_041347</name>
</gene>
<keyword evidence="4" id="KW-1185">Reference proteome</keyword>
<evidence type="ECO:0000256" key="2">
    <source>
        <dbReference type="ARBA" id="ARBA00022840"/>
    </source>
</evidence>
<dbReference type="Proteomes" id="UP000824469">
    <property type="component" value="Unassembled WGS sequence"/>
</dbReference>
<dbReference type="InterPro" id="IPR013126">
    <property type="entry name" value="Hsp_70_fam"/>
</dbReference>
<evidence type="ECO:0008006" key="5">
    <source>
        <dbReference type="Google" id="ProtNLM"/>
    </source>
</evidence>
<protein>
    <recommendedName>
        <fullName evidence="5">Heat shock protein 70</fullName>
    </recommendedName>
</protein>
<dbReference type="SMR" id="A0AA38F902"/>
<dbReference type="PANTHER" id="PTHR19375">
    <property type="entry name" value="HEAT SHOCK PROTEIN 70KDA"/>
    <property type="match status" value="1"/>
</dbReference>
<dbReference type="SUPFAM" id="SSF53067">
    <property type="entry name" value="Actin-like ATPase domain"/>
    <property type="match status" value="2"/>
</dbReference>
<dbReference type="InterPro" id="IPR043129">
    <property type="entry name" value="ATPase_NBD"/>
</dbReference>
<dbReference type="Gene3D" id="3.30.420.40">
    <property type="match status" value="2"/>
</dbReference>
<dbReference type="GO" id="GO:0005524">
    <property type="term" value="F:ATP binding"/>
    <property type="evidence" value="ECO:0007669"/>
    <property type="project" value="UniProtKB-KW"/>
</dbReference>
<dbReference type="AlphaFoldDB" id="A0AA38F902"/>
<dbReference type="GO" id="GO:0140662">
    <property type="term" value="F:ATP-dependent protein folding chaperone"/>
    <property type="evidence" value="ECO:0007669"/>
    <property type="project" value="InterPro"/>
</dbReference>
<keyword evidence="1" id="KW-0547">Nucleotide-binding</keyword>
<dbReference type="EMBL" id="JAHRHJ020001122">
    <property type="protein sequence ID" value="KAH9293441.1"/>
    <property type="molecule type" value="Genomic_DNA"/>
</dbReference>
<evidence type="ECO:0000313" key="4">
    <source>
        <dbReference type="Proteomes" id="UP000824469"/>
    </source>
</evidence>
<proteinExistence type="predicted"/>
<comment type="caution">
    <text evidence="3">The sequence shown here is derived from an EMBL/GenBank/DDBJ whole genome shotgun (WGS) entry which is preliminary data.</text>
</comment>
<organism evidence="3 4">
    <name type="scientific">Taxus chinensis</name>
    <name type="common">Chinese yew</name>
    <name type="synonym">Taxus wallichiana var. chinensis</name>
    <dbReference type="NCBI Taxonomy" id="29808"/>
    <lineage>
        <taxon>Eukaryota</taxon>
        <taxon>Viridiplantae</taxon>
        <taxon>Streptophyta</taxon>
        <taxon>Embryophyta</taxon>
        <taxon>Tracheophyta</taxon>
        <taxon>Spermatophyta</taxon>
        <taxon>Pinopsida</taxon>
        <taxon>Pinidae</taxon>
        <taxon>Conifers II</taxon>
        <taxon>Cupressales</taxon>
        <taxon>Taxaceae</taxon>
        <taxon>Taxus</taxon>
    </lineage>
</organism>
<name>A0AA38F902_TAXCH</name>
<reference evidence="3 4" key="1">
    <citation type="journal article" date="2021" name="Nat. Plants">
        <title>The Taxus genome provides insights into paclitaxel biosynthesis.</title>
        <authorList>
            <person name="Xiong X."/>
            <person name="Gou J."/>
            <person name="Liao Q."/>
            <person name="Li Y."/>
            <person name="Zhou Q."/>
            <person name="Bi G."/>
            <person name="Li C."/>
            <person name="Du R."/>
            <person name="Wang X."/>
            <person name="Sun T."/>
            <person name="Guo L."/>
            <person name="Liang H."/>
            <person name="Lu P."/>
            <person name="Wu Y."/>
            <person name="Zhang Z."/>
            <person name="Ro D.K."/>
            <person name="Shang Y."/>
            <person name="Huang S."/>
            <person name="Yan J."/>
        </authorList>
    </citation>
    <scope>NUCLEOTIDE SEQUENCE [LARGE SCALE GENOMIC DNA]</scope>
    <source>
        <strain evidence="3">Ta-2019</strain>
    </source>
</reference>
<sequence length="363" mass="40118">VEILSLPASDLRSIDCGCDAKNIYVATAFLRKGASSYLSYNLTACLRIWLWLPSRRKFKVLMMAKENQAIGIDFGTTNCSVAVYKEGWAEIIANEQGSDTLPAMVAFFSGQRLVGEAAKDQFTSNPQNTVFDIKRFLGRSISDNAVKIDNASWPFDVVCGENDKPIIEMEFKGMERRFATEEICAMILHKLKAIAEAHLNCKVRDTVVTVPAYFNVAQREALKEAATIAGLHVMQVMDEPTAAVVAYGLDASTYSSSVAKQLLIFDLGGHTLDISLVSVKNGVPQVQVLGGDAHLGGQDFDGSLVDYCAIEFQRKYNKISKKFREPFVSFALHVKKQKYVSLLLGRLLLELIASLKEWVLIQG</sequence>
<accession>A0AA38F902</accession>
<evidence type="ECO:0000256" key="1">
    <source>
        <dbReference type="ARBA" id="ARBA00022741"/>
    </source>
</evidence>
<dbReference type="PRINTS" id="PR00301">
    <property type="entry name" value="HEATSHOCK70"/>
</dbReference>
<feature type="non-terminal residue" evidence="3">
    <location>
        <position position="1"/>
    </location>
</feature>
<evidence type="ECO:0000313" key="3">
    <source>
        <dbReference type="EMBL" id="KAH9293441.1"/>
    </source>
</evidence>